<accession>A0A1H0VBL3</accession>
<dbReference type="STRING" id="930152.SAMN05216565_106165"/>
<sequence length="126" mass="14519">MELAIITLLGLAIVLLVFSFFKRDSIKDLEEQVEELSMSLIQETYQLKKKISVLEEELLMDEPSPFKHNFQQSSSGSSHSSLEREKISSLFQSQESSDLMDSNPPLKMSDEAYFLEQIRKRGEQNE</sequence>
<dbReference type="EMBL" id="FNJU01000006">
    <property type="protein sequence ID" value="SDP75810.1"/>
    <property type="molecule type" value="Genomic_DNA"/>
</dbReference>
<dbReference type="Proteomes" id="UP000199159">
    <property type="component" value="Unassembled WGS sequence"/>
</dbReference>
<evidence type="ECO:0000256" key="1">
    <source>
        <dbReference type="SAM" id="MobiDB-lite"/>
    </source>
</evidence>
<protein>
    <submittedName>
        <fullName evidence="2">Uncharacterized protein</fullName>
    </submittedName>
</protein>
<organism evidence="2 3">
    <name type="scientific">Litchfieldia salsa</name>
    <dbReference type="NCBI Taxonomy" id="930152"/>
    <lineage>
        <taxon>Bacteria</taxon>
        <taxon>Bacillati</taxon>
        <taxon>Bacillota</taxon>
        <taxon>Bacilli</taxon>
        <taxon>Bacillales</taxon>
        <taxon>Bacillaceae</taxon>
        <taxon>Litchfieldia</taxon>
    </lineage>
</organism>
<feature type="compositionally biased region" description="Polar residues" evidence="1">
    <location>
        <begin position="89"/>
        <end position="100"/>
    </location>
</feature>
<dbReference type="AlphaFoldDB" id="A0A1H0VBL3"/>
<feature type="region of interest" description="Disordered" evidence="1">
    <location>
        <begin position="64"/>
        <end position="107"/>
    </location>
</feature>
<proteinExistence type="predicted"/>
<dbReference type="RefSeq" id="WP_175490299.1">
    <property type="nucleotide sequence ID" value="NZ_FNJU01000006.1"/>
</dbReference>
<evidence type="ECO:0000313" key="3">
    <source>
        <dbReference type="Proteomes" id="UP000199159"/>
    </source>
</evidence>
<evidence type="ECO:0000313" key="2">
    <source>
        <dbReference type="EMBL" id="SDP75810.1"/>
    </source>
</evidence>
<reference evidence="3" key="1">
    <citation type="submission" date="2016-10" db="EMBL/GenBank/DDBJ databases">
        <authorList>
            <person name="Varghese N."/>
            <person name="Submissions S."/>
        </authorList>
    </citation>
    <scope>NUCLEOTIDE SEQUENCE [LARGE SCALE GENOMIC DNA]</scope>
    <source>
        <strain evidence="3">IBRC-M10078</strain>
    </source>
</reference>
<name>A0A1H0VBL3_9BACI</name>
<gene>
    <name evidence="2" type="ORF">SAMN05216565_106165</name>
</gene>
<keyword evidence="3" id="KW-1185">Reference proteome</keyword>